<dbReference type="InterPro" id="IPR036058">
    <property type="entry name" value="Kazal_dom_sf"/>
</dbReference>
<dbReference type="Gene3D" id="3.30.60.30">
    <property type="match status" value="6"/>
</dbReference>
<dbReference type="CDD" id="cd00104">
    <property type="entry name" value="KAZAL_FS"/>
    <property type="match status" value="6"/>
</dbReference>
<feature type="domain" description="Kazal-like" evidence="5">
    <location>
        <begin position="68"/>
        <end position="118"/>
    </location>
</feature>
<evidence type="ECO:0000259" key="5">
    <source>
        <dbReference type="PROSITE" id="PS51465"/>
    </source>
</evidence>
<keyword evidence="2" id="KW-0722">Serine protease inhibitor</keyword>
<feature type="domain" description="Kazal-like" evidence="5">
    <location>
        <begin position="14"/>
        <end position="67"/>
    </location>
</feature>
<dbReference type="PANTHER" id="PTHR10913:SF45">
    <property type="entry name" value="FOLLISTATIN, ISOFORM A-RELATED"/>
    <property type="match status" value="1"/>
</dbReference>
<evidence type="ECO:0000256" key="4">
    <source>
        <dbReference type="SAM" id="MobiDB-lite"/>
    </source>
</evidence>
<name>E4Z6R0_OIKDI</name>
<dbReference type="InterPro" id="IPR002350">
    <property type="entry name" value="Kazal_dom"/>
</dbReference>
<dbReference type="SMART" id="SM00280">
    <property type="entry name" value="KAZAL"/>
    <property type="match status" value="6"/>
</dbReference>
<feature type="region of interest" description="Disordered" evidence="4">
    <location>
        <begin position="136"/>
        <end position="158"/>
    </location>
</feature>
<dbReference type="GO" id="GO:0030154">
    <property type="term" value="P:cell differentiation"/>
    <property type="evidence" value="ECO:0007669"/>
    <property type="project" value="TreeGrafter"/>
</dbReference>
<dbReference type="PROSITE" id="PS00282">
    <property type="entry name" value="KAZAL_1"/>
    <property type="match status" value="1"/>
</dbReference>
<sequence>AAVIAPAALSNEINFDSSICDGSRTTTREYRPVCGDNGETFSNLSVAKMNYCMGVPGLTGIKSFGKCTNSGCPSFCPRDFRPVCGSDGSTYPNECVLKDMSCRTGRTAIKVSEGPCDEVLAEGVELLEAVNLKQAGKGKKGDKKGNKKGKKNKKAAKGKKNGKRKCAFVGEDAEVCGTDGITYKSACHLKQQNEEGLTDAVRAYKGPCEDVEEEEGGMLMDGSSYEEEEEELQNDIGINGCEERCPMIHSPVCGSDYKTYYNECEMRVTSCKKPDLNIYQLQEGECPCPGFMCPRMYMPVCASDGKTYAHPCLFKSEACSSGVEMEIISAGECPEEMEPIELKGAFDCPCPRILAPVCGEDGIDYGNECEAECADVEIVQHCSCEFESCAVLLSDFDMMFGGFFGDAQEETAVKPEDDEFEEVEEPEFCSNEAARDCNAASGEICGWRESDGFQFYRNHCAMVRKTCKEDDPAVITHDSVCVKKPNGNFRELQSRCHQVFKFPDAEIVDNKKCKSSSSSFEHLEIWGK</sequence>
<feature type="domain" description="Kazal-like" evidence="5">
    <location>
        <begin position="160"/>
        <end position="210"/>
    </location>
</feature>
<evidence type="ECO:0000313" key="6">
    <source>
        <dbReference type="EMBL" id="CBY43388.1"/>
    </source>
</evidence>
<accession>E4Z6R0</accession>
<reference evidence="6" key="1">
    <citation type="journal article" date="2010" name="Science">
        <title>Plasticity of animal genome architecture unmasked by rapid evolution of a pelagic tunicate.</title>
        <authorList>
            <person name="Denoeud F."/>
            <person name="Henriet S."/>
            <person name="Mungpakdee S."/>
            <person name="Aury J.M."/>
            <person name="Da Silva C."/>
            <person name="Brinkmann H."/>
            <person name="Mikhaleva J."/>
            <person name="Olsen L.C."/>
            <person name="Jubin C."/>
            <person name="Canestro C."/>
            <person name="Bouquet J.M."/>
            <person name="Danks G."/>
            <person name="Poulain J."/>
            <person name="Campsteijn C."/>
            <person name="Adamski M."/>
            <person name="Cross I."/>
            <person name="Yadetie F."/>
            <person name="Muffato M."/>
            <person name="Louis A."/>
            <person name="Butcher S."/>
            <person name="Tsagkogeorga G."/>
            <person name="Konrad A."/>
            <person name="Singh S."/>
            <person name="Jensen M.F."/>
            <person name="Cong E.H."/>
            <person name="Eikeseth-Otteraa H."/>
            <person name="Noel B."/>
            <person name="Anthouard V."/>
            <person name="Porcel B.M."/>
            <person name="Kachouri-Lafond R."/>
            <person name="Nishino A."/>
            <person name="Ugolini M."/>
            <person name="Chourrout P."/>
            <person name="Nishida H."/>
            <person name="Aasland R."/>
            <person name="Huzurbazar S."/>
            <person name="Westhof E."/>
            <person name="Delsuc F."/>
            <person name="Lehrach H."/>
            <person name="Reinhardt R."/>
            <person name="Weissenbach J."/>
            <person name="Roy S.W."/>
            <person name="Artiguenave F."/>
            <person name="Postlethwait J.H."/>
            <person name="Manak J.R."/>
            <person name="Thompson E.M."/>
            <person name="Jaillon O."/>
            <person name="Du Pasquier L."/>
            <person name="Boudinot P."/>
            <person name="Liberles D.A."/>
            <person name="Volff J.N."/>
            <person name="Philippe H."/>
            <person name="Lenhard B."/>
            <person name="Roest Crollius H."/>
            <person name="Wincker P."/>
            <person name="Chourrout D."/>
        </authorList>
    </citation>
    <scope>NUCLEOTIDE SEQUENCE [LARGE SCALE GENOMIC DNA]</scope>
</reference>
<dbReference type="Proteomes" id="UP000011014">
    <property type="component" value="Unassembled WGS sequence"/>
</dbReference>
<protein>
    <recommendedName>
        <fullName evidence="5">Kazal-like domain-containing protein</fullName>
    </recommendedName>
</protein>
<keyword evidence="1" id="KW-0646">Protease inhibitor</keyword>
<dbReference type="PROSITE" id="PS51465">
    <property type="entry name" value="KAZAL_2"/>
    <property type="match status" value="6"/>
</dbReference>
<dbReference type="EMBL" id="FN658177">
    <property type="protein sequence ID" value="CBY43388.1"/>
    <property type="molecule type" value="Genomic_DNA"/>
</dbReference>
<dbReference type="PANTHER" id="PTHR10913">
    <property type="entry name" value="FOLLISTATIN-RELATED"/>
    <property type="match status" value="1"/>
</dbReference>
<dbReference type="InterPro" id="IPR050653">
    <property type="entry name" value="Prot_Inhib_GrowthFact_Antg"/>
</dbReference>
<organism evidence="6">
    <name type="scientific">Oikopleura dioica</name>
    <name type="common">Tunicate</name>
    <dbReference type="NCBI Taxonomy" id="34765"/>
    <lineage>
        <taxon>Eukaryota</taxon>
        <taxon>Metazoa</taxon>
        <taxon>Chordata</taxon>
        <taxon>Tunicata</taxon>
        <taxon>Appendicularia</taxon>
        <taxon>Copelata</taxon>
        <taxon>Oikopleuridae</taxon>
        <taxon>Oikopleura</taxon>
    </lineage>
</organism>
<evidence type="ECO:0000256" key="1">
    <source>
        <dbReference type="ARBA" id="ARBA00022690"/>
    </source>
</evidence>
<dbReference type="Pfam" id="PF07648">
    <property type="entry name" value="Kazal_2"/>
    <property type="match status" value="3"/>
</dbReference>
<feature type="domain" description="Kazal-like" evidence="5">
    <location>
        <begin position="235"/>
        <end position="274"/>
    </location>
</feature>
<dbReference type="GO" id="GO:0005576">
    <property type="term" value="C:extracellular region"/>
    <property type="evidence" value="ECO:0007669"/>
    <property type="project" value="TreeGrafter"/>
</dbReference>
<feature type="domain" description="Kazal-like" evidence="5">
    <location>
        <begin position="342"/>
        <end position="386"/>
    </location>
</feature>
<evidence type="ECO:0000256" key="2">
    <source>
        <dbReference type="ARBA" id="ARBA00022900"/>
    </source>
</evidence>
<dbReference type="Pfam" id="PF00050">
    <property type="entry name" value="Kazal_1"/>
    <property type="match status" value="3"/>
</dbReference>
<dbReference type="AlphaFoldDB" id="E4Z6R0"/>
<proteinExistence type="predicted"/>
<feature type="non-terminal residue" evidence="6">
    <location>
        <position position="1"/>
    </location>
</feature>
<gene>
    <name evidence="6" type="ORF">GSOID_T00027982001</name>
</gene>
<dbReference type="SUPFAM" id="SSF100895">
    <property type="entry name" value="Kazal-type serine protease inhibitors"/>
    <property type="match status" value="6"/>
</dbReference>
<feature type="domain" description="Kazal-like" evidence="5">
    <location>
        <begin position="280"/>
        <end position="335"/>
    </location>
</feature>
<keyword evidence="3" id="KW-1015">Disulfide bond</keyword>
<evidence type="ECO:0000256" key="3">
    <source>
        <dbReference type="ARBA" id="ARBA00023157"/>
    </source>
</evidence>